<proteinExistence type="predicted"/>
<keyword evidence="2" id="KW-1185">Reference proteome</keyword>
<dbReference type="Proteomes" id="UP000637695">
    <property type="component" value="Unassembled WGS sequence"/>
</dbReference>
<evidence type="ECO:0000313" key="1">
    <source>
        <dbReference type="EMBL" id="GGJ08396.1"/>
    </source>
</evidence>
<dbReference type="RefSeq" id="WP_188882406.1">
    <property type="nucleotide sequence ID" value="NZ_BMOY01000025.1"/>
</dbReference>
<organism evidence="1 2">
    <name type="scientific">Alicyclobacillus cellulosilyticus</name>
    <dbReference type="NCBI Taxonomy" id="1003997"/>
    <lineage>
        <taxon>Bacteria</taxon>
        <taxon>Bacillati</taxon>
        <taxon>Bacillota</taxon>
        <taxon>Bacilli</taxon>
        <taxon>Bacillales</taxon>
        <taxon>Alicyclobacillaceae</taxon>
        <taxon>Alicyclobacillus</taxon>
    </lineage>
</organism>
<accession>A0A917NM74</accession>
<reference evidence="1" key="1">
    <citation type="journal article" date="2014" name="Int. J. Syst. Evol. Microbiol.">
        <title>Complete genome sequence of Corynebacterium casei LMG S-19264T (=DSM 44701T), isolated from a smear-ripened cheese.</title>
        <authorList>
            <consortium name="US DOE Joint Genome Institute (JGI-PGF)"/>
            <person name="Walter F."/>
            <person name="Albersmeier A."/>
            <person name="Kalinowski J."/>
            <person name="Ruckert C."/>
        </authorList>
    </citation>
    <scope>NUCLEOTIDE SEQUENCE</scope>
    <source>
        <strain evidence="1">JCM 18487</strain>
    </source>
</reference>
<evidence type="ECO:0008006" key="3">
    <source>
        <dbReference type="Google" id="ProtNLM"/>
    </source>
</evidence>
<dbReference type="EMBL" id="BMOY01000025">
    <property type="protein sequence ID" value="GGJ08396.1"/>
    <property type="molecule type" value="Genomic_DNA"/>
</dbReference>
<name>A0A917NM74_9BACL</name>
<dbReference type="InterPro" id="IPR021109">
    <property type="entry name" value="Peptidase_aspartic_dom_sf"/>
</dbReference>
<protein>
    <recommendedName>
        <fullName evidence="3">Aspartyl protease</fullName>
    </recommendedName>
</protein>
<reference evidence="1" key="2">
    <citation type="submission" date="2020-09" db="EMBL/GenBank/DDBJ databases">
        <authorList>
            <person name="Sun Q."/>
            <person name="Ohkuma M."/>
        </authorList>
    </citation>
    <scope>NUCLEOTIDE SEQUENCE</scope>
    <source>
        <strain evidence="1">JCM 18487</strain>
    </source>
</reference>
<dbReference type="Pfam" id="PF13650">
    <property type="entry name" value="Asp_protease_2"/>
    <property type="match status" value="1"/>
</dbReference>
<sequence>MKIDYRDGLLFTSITLVHGGHRILIPDVVLDTGAVHSLISIDAVDEWFQRYEPDDQLIFMHGLGGSEAAVRRRVESVQFDTFSAQPFDMDFASLREHPGINGLIGLDILIPGQFVIDLKHFEVHARYRGIGERSQ</sequence>
<dbReference type="AlphaFoldDB" id="A0A917NM74"/>
<evidence type="ECO:0000313" key="2">
    <source>
        <dbReference type="Proteomes" id="UP000637695"/>
    </source>
</evidence>
<dbReference type="Gene3D" id="2.40.70.10">
    <property type="entry name" value="Acid Proteases"/>
    <property type="match status" value="1"/>
</dbReference>
<gene>
    <name evidence="1" type="ORF">GCM10010885_16880</name>
</gene>
<comment type="caution">
    <text evidence="1">The sequence shown here is derived from an EMBL/GenBank/DDBJ whole genome shotgun (WGS) entry which is preliminary data.</text>
</comment>